<dbReference type="Gene3D" id="3.40.50.2300">
    <property type="match status" value="1"/>
</dbReference>
<dbReference type="InterPro" id="IPR003594">
    <property type="entry name" value="HATPase_dom"/>
</dbReference>
<dbReference type="SUPFAM" id="SSF55785">
    <property type="entry name" value="PYP-like sensor domain (PAS domain)"/>
    <property type="match status" value="2"/>
</dbReference>
<dbReference type="InterPro" id="IPR000014">
    <property type="entry name" value="PAS"/>
</dbReference>
<evidence type="ECO:0000256" key="4">
    <source>
        <dbReference type="ARBA" id="ARBA00022553"/>
    </source>
</evidence>
<dbReference type="SMART" id="SM00091">
    <property type="entry name" value="PAS"/>
    <property type="match status" value="2"/>
</dbReference>
<organism evidence="19 20">
    <name type="scientific">Opitutus terrae (strain DSM 11246 / JCM 15787 / PB90-1)</name>
    <dbReference type="NCBI Taxonomy" id="452637"/>
    <lineage>
        <taxon>Bacteria</taxon>
        <taxon>Pseudomonadati</taxon>
        <taxon>Verrucomicrobiota</taxon>
        <taxon>Opitutia</taxon>
        <taxon>Opitutales</taxon>
        <taxon>Opitutaceae</taxon>
        <taxon>Opitutus</taxon>
    </lineage>
</organism>
<evidence type="ECO:0000256" key="2">
    <source>
        <dbReference type="ARBA" id="ARBA00004141"/>
    </source>
</evidence>
<comment type="catalytic activity">
    <reaction evidence="1">
        <text>ATP + protein L-histidine = ADP + protein N-phospho-L-histidine.</text>
        <dbReference type="EC" id="2.7.13.3"/>
    </reaction>
</comment>
<dbReference type="PROSITE" id="PS50112">
    <property type="entry name" value="PAS"/>
    <property type="match status" value="2"/>
</dbReference>
<dbReference type="Pfam" id="PF13493">
    <property type="entry name" value="DUF4118"/>
    <property type="match status" value="1"/>
</dbReference>
<dbReference type="GO" id="GO:0000155">
    <property type="term" value="F:phosphorelay sensor kinase activity"/>
    <property type="evidence" value="ECO:0007669"/>
    <property type="project" value="InterPro"/>
</dbReference>
<evidence type="ECO:0000256" key="14">
    <source>
        <dbReference type="SAM" id="Phobius"/>
    </source>
</evidence>
<evidence type="ECO:0000256" key="13">
    <source>
        <dbReference type="PROSITE-ProRule" id="PRU00169"/>
    </source>
</evidence>
<dbReference type="eggNOG" id="COG0784">
    <property type="taxonomic scope" value="Bacteria"/>
</dbReference>
<feature type="domain" description="PAS" evidence="17">
    <location>
        <begin position="118"/>
        <end position="188"/>
    </location>
</feature>
<dbReference type="InterPro" id="IPR004358">
    <property type="entry name" value="Sig_transdc_His_kin-like_C"/>
</dbReference>
<dbReference type="InterPro" id="IPR001610">
    <property type="entry name" value="PAC"/>
</dbReference>
<name>B1ZTC5_OPITP</name>
<evidence type="ECO:0000256" key="3">
    <source>
        <dbReference type="ARBA" id="ARBA00012438"/>
    </source>
</evidence>
<feature type="domain" description="PAC" evidence="18">
    <location>
        <begin position="317"/>
        <end position="369"/>
    </location>
</feature>
<dbReference type="InterPro" id="IPR035965">
    <property type="entry name" value="PAS-like_dom_sf"/>
</dbReference>
<dbReference type="Gene3D" id="1.10.287.130">
    <property type="match status" value="1"/>
</dbReference>
<dbReference type="FunFam" id="3.30.565.10:FF:000006">
    <property type="entry name" value="Sensor histidine kinase WalK"/>
    <property type="match status" value="1"/>
</dbReference>
<dbReference type="SMART" id="SM00448">
    <property type="entry name" value="REC"/>
    <property type="match status" value="1"/>
</dbReference>
<feature type="transmembrane region" description="Helical" evidence="14">
    <location>
        <begin position="45"/>
        <end position="62"/>
    </location>
</feature>
<dbReference type="SMART" id="SM00086">
    <property type="entry name" value="PAC"/>
    <property type="match status" value="2"/>
</dbReference>
<dbReference type="FunFam" id="3.30.450.20:FF:000099">
    <property type="entry name" value="Sensory box sensor histidine kinase"/>
    <property type="match status" value="1"/>
</dbReference>
<dbReference type="InterPro" id="IPR025201">
    <property type="entry name" value="KdpD_TM"/>
</dbReference>
<dbReference type="Gene3D" id="1.20.120.620">
    <property type="entry name" value="Backbone structure of the membrane domain of e. Coli histidine kinase receptor kdpd"/>
    <property type="match status" value="1"/>
</dbReference>
<evidence type="ECO:0000256" key="8">
    <source>
        <dbReference type="ARBA" id="ARBA00022777"/>
    </source>
</evidence>
<dbReference type="Pfam" id="PF08447">
    <property type="entry name" value="PAS_3"/>
    <property type="match status" value="2"/>
</dbReference>
<dbReference type="SMART" id="SM00388">
    <property type="entry name" value="HisKA"/>
    <property type="match status" value="1"/>
</dbReference>
<keyword evidence="8 19" id="KW-0418">Kinase</keyword>
<dbReference type="Gene3D" id="3.30.450.20">
    <property type="entry name" value="PAS domain"/>
    <property type="match status" value="2"/>
</dbReference>
<dbReference type="Pfam" id="PF00512">
    <property type="entry name" value="HisKA"/>
    <property type="match status" value="1"/>
</dbReference>
<evidence type="ECO:0000259" key="17">
    <source>
        <dbReference type="PROSITE" id="PS50112"/>
    </source>
</evidence>
<evidence type="ECO:0000259" key="16">
    <source>
        <dbReference type="PROSITE" id="PS50110"/>
    </source>
</evidence>
<dbReference type="PROSITE" id="PS50113">
    <property type="entry name" value="PAC"/>
    <property type="match status" value="2"/>
</dbReference>
<feature type="domain" description="Response regulatory" evidence="16">
    <location>
        <begin position="626"/>
        <end position="739"/>
    </location>
</feature>
<dbReference type="AlphaFoldDB" id="B1ZTC5"/>
<dbReference type="SUPFAM" id="SSF52172">
    <property type="entry name" value="CheY-like"/>
    <property type="match status" value="1"/>
</dbReference>
<evidence type="ECO:0000256" key="12">
    <source>
        <dbReference type="ARBA" id="ARBA00023136"/>
    </source>
</evidence>
<dbReference type="SUPFAM" id="SSF47384">
    <property type="entry name" value="Homodimeric domain of signal transducing histidine kinase"/>
    <property type="match status" value="1"/>
</dbReference>
<dbReference type="GO" id="GO:0005524">
    <property type="term" value="F:ATP binding"/>
    <property type="evidence" value="ECO:0007669"/>
    <property type="project" value="UniProtKB-KW"/>
</dbReference>
<feature type="domain" description="PAC" evidence="18">
    <location>
        <begin position="191"/>
        <end position="243"/>
    </location>
</feature>
<dbReference type="InterPro" id="IPR001789">
    <property type="entry name" value="Sig_transdc_resp-reg_receiver"/>
</dbReference>
<evidence type="ECO:0000313" key="19">
    <source>
        <dbReference type="EMBL" id="ACB76579.1"/>
    </source>
</evidence>
<dbReference type="STRING" id="452637.Oter_3300"/>
<dbReference type="Gene3D" id="2.10.70.100">
    <property type="match status" value="1"/>
</dbReference>
<dbReference type="PRINTS" id="PR00344">
    <property type="entry name" value="BCTRLSENSOR"/>
</dbReference>
<keyword evidence="4 13" id="KW-0597">Phosphoprotein</keyword>
<evidence type="ECO:0000256" key="11">
    <source>
        <dbReference type="ARBA" id="ARBA00023012"/>
    </source>
</evidence>
<evidence type="ECO:0000256" key="5">
    <source>
        <dbReference type="ARBA" id="ARBA00022679"/>
    </source>
</evidence>
<dbReference type="PROSITE" id="PS50110">
    <property type="entry name" value="RESPONSE_REGULATORY"/>
    <property type="match status" value="1"/>
</dbReference>
<proteinExistence type="predicted"/>
<accession>B1ZTC5</accession>
<evidence type="ECO:0000256" key="6">
    <source>
        <dbReference type="ARBA" id="ARBA00022692"/>
    </source>
</evidence>
<dbReference type="InterPro" id="IPR038318">
    <property type="entry name" value="KdpD_sf"/>
</dbReference>
<keyword evidence="11" id="KW-0902">Two-component regulatory system</keyword>
<evidence type="ECO:0000313" key="20">
    <source>
        <dbReference type="Proteomes" id="UP000007013"/>
    </source>
</evidence>
<evidence type="ECO:0000256" key="10">
    <source>
        <dbReference type="ARBA" id="ARBA00022989"/>
    </source>
</evidence>
<feature type="domain" description="Histidine kinase" evidence="15">
    <location>
        <begin position="387"/>
        <end position="605"/>
    </location>
</feature>
<sequence>MLAVGAAALVRGAVAPLLDPDALQFAFFFPAIACAAWYGRLPAAIFAAVLSGVVAAIAFVAPTSAPLPLTARDWMGVFAFLAAAAPVIGAIELMHRANDRARAELRRRLQVDDTSRESEERFRTVADGLPLVVWVHDADGRQQFVNRTFCEFFGVKAEEMNGARWRELLHPDDAARYATEFLACVRDRRPFAAEVRVRRHDGQWRWCESWARPRWSASGEFCGFVGASADITDRKRSEAALAESQQRLQLALAGAETGVWSWEVATGRVHWSPELYRLFGISEFSGTVEAARQLVHPEDLARVSHAITDALEKREPYAVEFRIVRPDGSTHWMSDRGRADYDANGRPGRLLGVITDVTARKRVEAELEAARDQALAASRAKDRFLAMLSHELRTPLTPALMIAAEFECSPLVPAALHDDLAVVRASIELEARLIDDLLDVSRVTRGKLHLQFARCEGHAVLRQAVETVQPEFVTKHITLGWELDPSDAPLWGDSVRLQQVFWNILRNAAKFTPSGGSIRLRSQVADGTWRLEVIDTGIGIAPDDLERIFESFYQSGQGAEPRLGGLGLGLTISSSIVRDHGGKIWAESAGLDRGSTVIIELPLQPGSIQAAPMNLVGEPRPSRSLKILVVEDHAPTRAAFGSLLRRRGHTVTTAEGVDSAQREAANQCFDLVISDLGLLDGDGLQLMRHLRQVYGLRGIALSGHGMEIDIQNAYDAGFSVHLTKPVTLRKLDEALAQVMDTLPVA</sequence>
<keyword evidence="9" id="KW-0067">ATP-binding</keyword>
<dbReference type="SUPFAM" id="SSF55874">
    <property type="entry name" value="ATPase domain of HSP90 chaperone/DNA topoisomerase II/histidine kinase"/>
    <property type="match status" value="1"/>
</dbReference>
<dbReference type="InterPro" id="IPR011006">
    <property type="entry name" value="CheY-like_superfamily"/>
</dbReference>
<feature type="transmembrane region" description="Helical" evidence="14">
    <location>
        <begin position="74"/>
        <end position="94"/>
    </location>
</feature>
<evidence type="ECO:0000256" key="7">
    <source>
        <dbReference type="ARBA" id="ARBA00022741"/>
    </source>
</evidence>
<dbReference type="InterPro" id="IPR036890">
    <property type="entry name" value="HATPase_C_sf"/>
</dbReference>
<dbReference type="GO" id="GO:0016020">
    <property type="term" value="C:membrane"/>
    <property type="evidence" value="ECO:0007669"/>
    <property type="project" value="UniProtKB-SubCell"/>
</dbReference>
<dbReference type="NCBIfam" id="TIGR00229">
    <property type="entry name" value="sensory_box"/>
    <property type="match status" value="2"/>
</dbReference>
<keyword evidence="20" id="KW-1185">Reference proteome</keyword>
<dbReference type="SMART" id="SM00387">
    <property type="entry name" value="HATPase_c"/>
    <property type="match status" value="1"/>
</dbReference>
<dbReference type="InterPro" id="IPR005467">
    <property type="entry name" value="His_kinase_dom"/>
</dbReference>
<evidence type="ECO:0000259" key="15">
    <source>
        <dbReference type="PROSITE" id="PS50109"/>
    </source>
</evidence>
<reference evidence="19 20" key="1">
    <citation type="journal article" date="2011" name="J. Bacteriol.">
        <title>Genome sequence of the verrucomicrobium Opitutus terrae PB90-1, an abundant inhabitant of rice paddy soil ecosystems.</title>
        <authorList>
            <person name="van Passel M.W."/>
            <person name="Kant R."/>
            <person name="Palva A."/>
            <person name="Copeland A."/>
            <person name="Lucas S."/>
            <person name="Lapidus A."/>
            <person name="Glavina del Rio T."/>
            <person name="Pitluck S."/>
            <person name="Goltsman E."/>
            <person name="Clum A."/>
            <person name="Sun H."/>
            <person name="Schmutz J."/>
            <person name="Larimer F.W."/>
            <person name="Land M.L."/>
            <person name="Hauser L."/>
            <person name="Kyrpides N."/>
            <person name="Mikhailova N."/>
            <person name="Richardson P.P."/>
            <person name="Janssen P.H."/>
            <person name="de Vos W.M."/>
            <person name="Smidt H."/>
        </authorList>
    </citation>
    <scope>NUCLEOTIDE SEQUENCE [LARGE SCALE GENOMIC DNA]</scope>
    <source>
        <strain evidence="20">DSM 11246 / JCM 15787 / PB90-1</strain>
    </source>
</reference>
<dbReference type="eggNOG" id="COG2205">
    <property type="taxonomic scope" value="Bacteria"/>
</dbReference>
<dbReference type="PROSITE" id="PS50109">
    <property type="entry name" value="HIS_KIN"/>
    <property type="match status" value="1"/>
</dbReference>
<dbReference type="Pfam" id="PF02518">
    <property type="entry name" value="HATPase_c"/>
    <property type="match status" value="1"/>
</dbReference>
<feature type="modified residue" description="4-aspartylphosphate" evidence="13">
    <location>
        <position position="675"/>
    </location>
</feature>
<dbReference type="CDD" id="cd00130">
    <property type="entry name" value="PAS"/>
    <property type="match status" value="2"/>
</dbReference>
<keyword evidence="7" id="KW-0547">Nucleotide-binding</keyword>
<dbReference type="InterPro" id="IPR003661">
    <property type="entry name" value="HisK_dim/P_dom"/>
</dbReference>
<gene>
    <name evidence="19" type="ordered locus">Oter_3300</name>
</gene>
<evidence type="ECO:0000259" key="18">
    <source>
        <dbReference type="PROSITE" id="PS50113"/>
    </source>
</evidence>
<dbReference type="InterPro" id="IPR036097">
    <property type="entry name" value="HisK_dim/P_sf"/>
</dbReference>
<dbReference type="CDD" id="cd00082">
    <property type="entry name" value="HisKA"/>
    <property type="match status" value="1"/>
</dbReference>
<dbReference type="eggNOG" id="COG2202">
    <property type="taxonomic scope" value="Bacteria"/>
</dbReference>
<keyword evidence="12 14" id="KW-0472">Membrane</keyword>
<keyword evidence="6 14" id="KW-0812">Transmembrane</keyword>
<dbReference type="PANTHER" id="PTHR43047:SF64">
    <property type="entry name" value="HISTIDINE KINASE CONTAINING CHEY-HOMOLOGOUS RECEIVER DOMAIN AND PAS DOMAIN-RELATED"/>
    <property type="match status" value="1"/>
</dbReference>
<comment type="subcellular location">
    <subcellularLocation>
        <location evidence="2">Membrane</location>
        <topology evidence="2">Multi-pass membrane protein</topology>
    </subcellularLocation>
</comment>
<evidence type="ECO:0000256" key="9">
    <source>
        <dbReference type="ARBA" id="ARBA00022840"/>
    </source>
</evidence>
<dbReference type="HOGENOM" id="CLU_000445_114_15_0"/>
<dbReference type="EMBL" id="CP001032">
    <property type="protein sequence ID" value="ACB76579.1"/>
    <property type="molecule type" value="Genomic_DNA"/>
</dbReference>
<keyword evidence="10 14" id="KW-1133">Transmembrane helix</keyword>
<dbReference type="Proteomes" id="UP000007013">
    <property type="component" value="Chromosome"/>
</dbReference>
<evidence type="ECO:0000256" key="1">
    <source>
        <dbReference type="ARBA" id="ARBA00000085"/>
    </source>
</evidence>
<dbReference type="KEGG" id="ote:Oter_3300"/>
<dbReference type="PANTHER" id="PTHR43047">
    <property type="entry name" value="TWO-COMPONENT HISTIDINE PROTEIN KINASE"/>
    <property type="match status" value="1"/>
</dbReference>
<dbReference type="EC" id="2.7.13.3" evidence="3"/>
<dbReference type="Pfam" id="PF00072">
    <property type="entry name" value="Response_reg"/>
    <property type="match status" value="1"/>
</dbReference>
<dbReference type="Gene3D" id="3.30.565.10">
    <property type="entry name" value="Histidine kinase-like ATPase, C-terminal domain"/>
    <property type="match status" value="1"/>
</dbReference>
<keyword evidence="5 19" id="KW-0808">Transferase</keyword>
<feature type="domain" description="PAS" evidence="17">
    <location>
        <begin position="244"/>
        <end position="314"/>
    </location>
</feature>
<dbReference type="InterPro" id="IPR013655">
    <property type="entry name" value="PAS_fold_3"/>
</dbReference>
<protein>
    <recommendedName>
        <fullName evidence="3">histidine kinase</fullName>
        <ecNumber evidence="3">2.7.13.3</ecNumber>
    </recommendedName>
</protein>
<dbReference type="InterPro" id="IPR000700">
    <property type="entry name" value="PAS-assoc_C"/>
</dbReference>